<dbReference type="Proteomes" id="UP000886885">
    <property type="component" value="Chromosome 1D"/>
</dbReference>
<dbReference type="Pfam" id="PF12937">
    <property type="entry name" value="F-box-like"/>
    <property type="match status" value="1"/>
</dbReference>
<dbReference type="EMBL" id="JAAWWB010000002">
    <property type="protein sequence ID" value="KAG6787718.1"/>
    <property type="molecule type" value="Genomic_DNA"/>
</dbReference>
<evidence type="ECO:0000313" key="2">
    <source>
        <dbReference type="EMBL" id="KAG6787718.1"/>
    </source>
</evidence>
<dbReference type="InterPro" id="IPR045140">
    <property type="entry name" value="SHCBP1-like"/>
</dbReference>
<dbReference type="PANTHER" id="PTHR14695:SF4">
    <property type="entry name" value="PROTEIN NESSUN DORMA"/>
    <property type="match status" value="1"/>
</dbReference>
<name>A0A8X8AE46_POPTO</name>
<protein>
    <recommendedName>
        <fullName evidence="1">F-box domain-containing protein</fullName>
    </recommendedName>
</protein>
<accession>A0A8X8AE46</accession>
<dbReference type="CDD" id="cd22163">
    <property type="entry name" value="F-box_AtSKIP5-like"/>
    <property type="match status" value="1"/>
</dbReference>
<evidence type="ECO:0000313" key="3">
    <source>
        <dbReference type="Proteomes" id="UP000886885"/>
    </source>
</evidence>
<sequence length="319" mass="35326">MEEQGEPKKKNKKPLSSSFCLINNLDDGCLMHIFSFLSPIPDRYNTALVCHRWCYLACHPRLWLRVEQSAKDLSEPGVFPSIEKAVSAARPGDTILIAAGGRHVASNIQINKPLCLIGGGELPDETTLLCSRGSDRCVEIYFFSTSYCWMDVFHVLRIYACIIATSLPGLCQRILLSNSLEWTPQNVTILSHKIWYILFNSLCSALEFISTCKLANLTVKAELGCCLLHRSGRLTIDSCILQCEASPLDYLSCPIISTAGGNEVVSSAVKTKGNRVSVSQTRIEGGAKAVLTSGDLTLQQVRVIYARTFVYFWFDVDSQ</sequence>
<dbReference type="PANTHER" id="PTHR14695">
    <property type="entry name" value="SHC SH2-DOMAIN BINDING PROTEIN 1-RELATED"/>
    <property type="match status" value="1"/>
</dbReference>
<dbReference type="AlphaFoldDB" id="A0A8X8AE46"/>
<comment type="caution">
    <text evidence="2">The sequence shown here is derived from an EMBL/GenBank/DDBJ whole genome shotgun (WGS) entry which is preliminary data.</text>
</comment>
<proteinExistence type="predicted"/>
<feature type="domain" description="F-box" evidence="1">
    <location>
        <begin position="30"/>
        <end position="66"/>
    </location>
</feature>
<evidence type="ECO:0000259" key="1">
    <source>
        <dbReference type="Pfam" id="PF12937"/>
    </source>
</evidence>
<dbReference type="InterPro" id="IPR001810">
    <property type="entry name" value="F-box_dom"/>
</dbReference>
<reference evidence="2" key="1">
    <citation type="journal article" date="2020" name="bioRxiv">
        <title>Hybrid origin of Populus tomentosa Carr. identified through genome sequencing and phylogenomic analysis.</title>
        <authorList>
            <person name="An X."/>
            <person name="Gao K."/>
            <person name="Chen Z."/>
            <person name="Li J."/>
            <person name="Yang X."/>
            <person name="Yang X."/>
            <person name="Zhou J."/>
            <person name="Guo T."/>
            <person name="Zhao T."/>
            <person name="Huang S."/>
            <person name="Miao D."/>
            <person name="Khan W.U."/>
            <person name="Rao P."/>
            <person name="Ye M."/>
            <person name="Lei B."/>
            <person name="Liao W."/>
            <person name="Wang J."/>
            <person name="Ji L."/>
            <person name="Li Y."/>
            <person name="Guo B."/>
            <person name="Mustafa N.S."/>
            <person name="Li S."/>
            <person name="Yun Q."/>
            <person name="Keller S.R."/>
            <person name="Mao J."/>
            <person name="Zhang R."/>
            <person name="Strauss S.H."/>
        </authorList>
    </citation>
    <scope>NUCLEOTIDE SEQUENCE</scope>
    <source>
        <strain evidence="2">GM15</strain>
        <tissue evidence="2">Leaf</tissue>
    </source>
</reference>
<dbReference type="OrthoDB" id="549243at2759"/>
<organism evidence="2 3">
    <name type="scientific">Populus tomentosa</name>
    <name type="common">Chinese white poplar</name>
    <dbReference type="NCBI Taxonomy" id="118781"/>
    <lineage>
        <taxon>Eukaryota</taxon>
        <taxon>Viridiplantae</taxon>
        <taxon>Streptophyta</taxon>
        <taxon>Embryophyta</taxon>
        <taxon>Tracheophyta</taxon>
        <taxon>Spermatophyta</taxon>
        <taxon>Magnoliopsida</taxon>
        <taxon>eudicotyledons</taxon>
        <taxon>Gunneridae</taxon>
        <taxon>Pentapetalae</taxon>
        <taxon>rosids</taxon>
        <taxon>fabids</taxon>
        <taxon>Malpighiales</taxon>
        <taxon>Salicaceae</taxon>
        <taxon>Saliceae</taxon>
        <taxon>Populus</taxon>
    </lineage>
</organism>
<keyword evidence="3" id="KW-1185">Reference proteome</keyword>
<gene>
    <name evidence="2" type="ORF">POTOM_003762</name>
</gene>